<proteinExistence type="predicted"/>
<comment type="caution">
    <text evidence="1">The sequence shown here is derived from an EMBL/GenBank/DDBJ whole genome shotgun (WGS) entry which is preliminary data.</text>
</comment>
<dbReference type="EMBL" id="JBJVNE010000014">
    <property type="protein sequence ID" value="MFM9649794.1"/>
    <property type="molecule type" value="Genomic_DNA"/>
</dbReference>
<dbReference type="Proteomes" id="UP001631993">
    <property type="component" value="Unassembled WGS sequence"/>
</dbReference>
<protein>
    <recommendedName>
        <fullName evidence="3">Minor tail protein</fullName>
    </recommendedName>
</protein>
<evidence type="ECO:0000313" key="2">
    <source>
        <dbReference type="Proteomes" id="UP001631993"/>
    </source>
</evidence>
<accession>A0ABW9IMT7</accession>
<evidence type="ECO:0000313" key="1">
    <source>
        <dbReference type="EMBL" id="MFM9649794.1"/>
    </source>
</evidence>
<gene>
    <name evidence="1" type="ORF">ACKI1S_27060</name>
</gene>
<sequence>MAAEAYPSLAGGQRLTGTLLRSMQPQTVRKTADTARAATTAIVADEHLILPVEAGGVYIAEGWIKYSGATAADIGIQWTVPSGAVGEWASHGVGTTVIGSSIAPALLVDTQDARGYMIRTEPNELGVARTYGCLGAAATLTLFMYGTIRMGSTAGNFSVDWAQSASNATATTLYTDSWLRVQRVA</sequence>
<reference evidence="1 2" key="1">
    <citation type="submission" date="2024-12" db="EMBL/GenBank/DDBJ databases">
        <title>Forecasting of Potato common scab and diversities of Pathogenic streptomyces spp. in china.</title>
        <authorList>
            <person name="Handique U."/>
            <person name="Wu J."/>
        </authorList>
    </citation>
    <scope>NUCLEOTIDE SEQUENCE [LARGE SCALE GENOMIC DNA]</scope>
    <source>
        <strain evidence="1 2">ZRIMU1585</strain>
    </source>
</reference>
<keyword evidence="2" id="KW-1185">Reference proteome</keyword>
<evidence type="ECO:0008006" key="3">
    <source>
        <dbReference type="Google" id="ProtNLM"/>
    </source>
</evidence>
<name>A0ABW9IMT7_STRGJ</name>
<dbReference type="RefSeq" id="WP_369279809.1">
    <property type="nucleotide sequence ID" value="NZ_JBJVMW010000010.1"/>
</dbReference>
<organism evidence="1 2">
    <name type="scientific">Streptomyces galilaeus</name>
    <dbReference type="NCBI Taxonomy" id="33899"/>
    <lineage>
        <taxon>Bacteria</taxon>
        <taxon>Bacillati</taxon>
        <taxon>Actinomycetota</taxon>
        <taxon>Actinomycetes</taxon>
        <taxon>Kitasatosporales</taxon>
        <taxon>Streptomycetaceae</taxon>
        <taxon>Streptomyces</taxon>
    </lineage>
</organism>